<dbReference type="EMBL" id="KJ631393">
    <property type="protein sequence ID" value="AIF26101.1"/>
    <property type="molecule type" value="Genomic_DNA"/>
</dbReference>
<dbReference type="Gene3D" id="1.20.81.30">
    <property type="entry name" value="Type II secretion system (T2SS), domain F"/>
    <property type="match status" value="2"/>
</dbReference>
<feature type="transmembrane region" description="Helical" evidence="7">
    <location>
        <begin position="319"/>
        <end position="340"/>
    </location>
</feature>
<name>A0A0B4N151_9BACT</name>
<dbReference type="InterPro" id="IPR018076">
    <property type="entry name" value="T2SS_GspF_dom"/>
</dbReference>
<dbReference type="Pfam" id="PF00482">
    <property type="entry name" value="T2SSF"/>
    <property type="match status" value="2"/>
</dbReference>
<evidence type="ECO:0000256" key="4">
    <source>
        <dbReference type="ARBA" id="ARBA00022692"/>
    </source>
</evidence>
<dbReference type="AlphaFoldDB" id="A0A0B4N151"/>
<dbReference type="PRINTS" id="PR00812">
    <property type="entry name" value="BCTERIALGSPF"/>
</dbReference>
<feature type="transmembrane region" description="Helical" evidence="7">
    <location>
        <begin position="159"/>
        <end position="184"/>
    </location>
</feature>
<feature type="domain" description="Type II secretion system protein GspF" evidence="8">
    <location>
        <begin position="14"/>
        <end position="136"/>
    </location>
</feature>
<organism evidence="9">
    <name type="scientific">uncultured bacterium Ad_136_J17_contig2</name>
    <dbReference type="NCBI Taxonomy" id="1489302"/>
    <lineage>
        <taxon>Bacteria</taxon>
        <taxon>environmental samples</taxon>
    </lineage>
</organism>
<dbReference type="GO" id="GO:0005886">
    <property type="term" value="C:plasma membrane"/>
    <property type="evidence" value="ECO:0007669"/>
    <property type="project" value="UniProtKB-SubCell"/>
</dbReference>
<dbReference type="PANTHER" id="PTHR30012">
    <property type="entry name" value="GENERAL SECRETION PATHWAY PROTEIN"/>
    <property type="match status" value="1"/>
</dbReference>
<comment type="subcellular location">
    <subcellularLocation>
        <location evidence="1">Cell membrane</location>
        <topology evidence="1">Multi-pass membrane protein</topology>
    </subcellularLocation>
</comment>
<protein>
    <recommendedName>
        <fullName evidence="8">Type II secretion system protein GspF domain-containing protein</fullName>
    </recommendedName>
</protein>
<evidence type="ECO:0000256" key="3">
    <source>
        <dbReference type="ARBA" id="ARBA00022475"/>
    </source>
</evidence>
<comment type="similarity">
    <text evidence="2">Belongs to the GSP F family.</text>
</comment>
<feature type="domain" description="Type II secretion system protein GspF" evidence="8">
    <location>
        <begin position="216"/>
        <end position="338"/>
    </location>
</feature>
<dbReference type="InterPro" id="IPR042094">
    <property type="entry name" value="T2SS_GspF_sf"/>
</dbReference>
<keyword evidence="3" id="KW-1003">Cell membrane</keyword>
<keyword evidence="5 7" id="KW-1133">Transmembrane helix</keyword>
<evidence type="ECO:0000256" key="5">
    <source>
        <dbReference type="ARBA" id="ARBA00022989"/>
    </source>
</evidence>
<dbReference type="InterPro" id="IPR003004">
    <property type="entry name" value="GspF/PilC"/>
</dbReference>
<evidence type="ECO:0000256" key="7">
    <source>
        <dbReference type="SAM" id="Phobius"/>
    </source>
</evidence>
<reference evidence="9" key="1">
    <citation type="submission" date="2014-03" db="EMBL/GenBank/DDBJ databases">
        <title>A sequence of cellulolytic fosmid clone of goat rumen metagenome.</title>
        <authorList>
            <person name="Lee K.-T."/>
            <person name="Kim J.-Y."/>
            <person name="Kim Y.-J."/>
            <person name="Ahn J.-H."/>
            <person name="Park M.-N."/>
            <person name="Kim J.-H."/>
            <person name="Kim T.-H."/>
        </authorList>
    </citation>
    <scope>NUCLEOTIDE SEQUENCE</scope>
</reference>
<keyword evidence="4 7" id="KW-0812">Transmembrane</keyword>
<evidence type="ECO:0000259" key="8">
    <source>
        <dbReference type="Pfam" id="PF00482"/>
    </source>
</evidence>
<keyword evidence="6 7" id="KW-0472">Membrane</keyword>
<evidence type="ECO:0000256" key="2">
    <source>
        <dbReference type="ARBA" id="ARBA00005745"/>
    </source>
</evidence>
<evidence type="ECO:0000256" key="6">
    <source>
        <dbReference type="ARBA" id="ARBA00023136"/>
    </source>
</evidence>
<proteinExistence type="inferred from homology"/>
<sequence>MSRKKLTHDEVAYFCEQFSMIINAGIPMSEGAAMIAESTENTFVSDVAKSVEKTVTDDKPLYEAMQASGAFPDYAVSMVRIGTLSGRLDDVLKGLSEYYEQMGDRLRTIRSAVMHPVILIAMMAAIIIVLILQVLPMFQGIFGQFNSTVGDTVRASVDYAYATGIIILIVLVAILVISALVWLLSKIPSVRTGLVSFASSFVLTKRTAGVFSQAKFANAMSMMISSGIEASTALENVMLLISDKKMRGRIDKCRAQVVEGEPFADALDAAKLLPPIYSRSLKMSYKSGSFDDAWRKISQRCSEEADTTSENLVSFVEPVLIAVMAVIIGAILLTVMLPMMDIMSTLG</sequence>
<evidence type="ECO:0000256" key="1">
    <source>
        <dbReference type="ARBA" id="ARBA00004651"/>
    </source>
</evidence>
<dbReference type="PANTHER" id="PTHR30012:SF0">
    <property type="entry name" value="TYPE II SECRETION SYSTEM PROTEIN F-RELATED"/>
    <property type="match status" value="1"/>
</dbReference>
<feature type="transmembrane region" description="Helical" evidence="7">
    <location>
        <begin position="117"/>
        <end position="139"/>
    </location>
</feature>
<evidence type="ECO:0000313" key="9">
    <source>
        <dbReference type="EMBL" id="AIF26101.1"/>
    </source>
</evidence>
<accession>A0A0B4N151</accession>